<reference evidence="11" key="1">
    <citation type="journal article" date="2019" name="Int. J. Syst. Evol. Microbiol.">
        <title>The Global Catalogue of Microorganisms (GCM) 10K type strain sequencing project: providing services to taxonomists for standard genome sequencing and annotation.</title>
        <authorList>
            <consortium name="The Broad Institute Genomics Platform"/>
            <consortium name="The Broad Institute Genome Sequencing Center for Infectious Disease"/>
            <person name="Wu L."/>
            <person name="Ma J."/>
        </authorList>
    </citation>
    <scope>NUCLEOTIDE SEQUENCE [LARGE SCALE GENOMIC DNA]</scope>
    <source>
        <strain evidence="11">JCM 32105</strain>
    </source>
</reference>
<evidence type="ECO:0000256" key="2">
    <source>
        <dbReference type="ARBA" id="ARBA00010219"/>
    </source>
</evidence>
<comment type="pathway">
    <text evidence="1 8">Amino-acid biosynthesis; L-lysine biosynthesis via DAP pathway; DL-2,6-diaminopimelate from LL-2,6-diaminopimelate: step 1/1.</text>
</comment>
<dbReference type="Gene3D" id="3.10.310.10">
    <property type="entry name" value="Diaminopimelate Epimerase, Chain A, domain 1"/>
    <property type="match status" value="2"/>
</dbReference>
<comment type="subunit">
    <text evidence="8">Homodimer.</text>
</comment>
<dbReference type="RefSeq" id="WP_345077009.1">
    <property type="nucleotide sequence ID" value="NZ_BAABFA010000001.1"/>
</dbReference>
<evidence type="ECO:0000256" key="1">
    <source>
        <dbReference type="ARBA" id="ARBA00005196"/>
    </source>
</evidence>
<evidence type="ECO:0000256" key="7">
    <source>
        <dbReference type="ARBA" id="ARBA00051712"/>
    </source>
</evidence>
<comment type="similarity">
    <text evidence="2 8">Belongs to the diaminopimelate epimerase family.</text>
</comment>
<dbReference type="Proteomes" id="UP001500067">
    <property type="component" value="Unassembled WGS sequence"/>
</dbReference>
<evidence type="ECO:0000313" key="10">
    <source>
        <dbReference type="EMBL" id="GAA4459806.1"/>
    </source>
</evidence>
<feature type="site" description="Could be important to modulate the pK values of the two catalytic cysteine residues" evidence="8">
    <location>
        <position position="136"/>
    </location>
</feature>
<gene>
    <name evidence="8 10" type="primary">dapF</name>
    <name evidence="10" type="ORF">GCM10023093_01480</name>
</gene>
<dbReference type="PANTHER" id="PTHR31689">
    <property type="entry name" value="DIAMINOPIMELATE EPIMERASE, CHLOROPLASTIC"/>
    <property type="match status" value="1"/>
</dbReference>
<dbReference type="SUPFAM" id="SSF54506">
    <property type="entry name" value="Diaminopimelate epimerase-like"/>
    <property type="match status" value="2"/>
</dbReference>
<sequence>MTFSKYHGTGNDFILVDNRNGSYSFMQPQVAAMCHRRFGIGADGLMLLENADGYDFRMVYYNADGNESTMCGNGGRCIVAYAQKLGIITDKAHFLAIDGPHHATIHTNGVVSLQMQDVKEMLVQEGHTVLNTGSPHYVTWVKDVKNIEVFTEGRTIRNRQEYSPGGINVNFVQTNGDKLRVRTYERGVEDETMSCGTGVTAAAIASTCHGTGAFSTHIETPGGDLMVSFTKDTPTSAHDVVLTGMATFVFDGEIPEPTL</sequence>
<dbReference type="PROSITE" id="PS01326">
    <property type="entry name" value="DAP_EPIMERASE"/>
    <property type="match status" value="1"/>
</dbReference>
<feature type="active site" description="Proton donor" evidence="8">
    <location>
        <position position="71"/>
    </location>
</feature>
<feature type="site" description="Could be important to modulate the pK values of the two catalytic cysteine residues" evidence="8">
    <location>
        <position position="185"/>
    </location>
</feature>
<comment type="caution">
    <text evidence="8">Lacks conserved residue(s) required for the propagation of feature annotation.</text>
</comment>
<feature type="binding site" evidence="8">
    <location>
        <begin position="196"/>
        <end position="197"/>
    </location>
    <ligand>
        <name>substrate</name>
    </ligand>
</feature>
<evidence type="ECO:0000256" key="9">
    <source>
        <dbReference type="PROSITE-ProRule" id="PRU10125"/>
    </source>
</evidence>
<evidence type="ECO:0000256" key="5">
    <source>
        <dbReference type="ARBA" id="ARBA00023154"/>
    </source>
</evidence>
<evidence type="ECO:0000256" key="4">
    <source>
        <dbReference type="ARBA" id="ARBA00022605"/>
    </source>
</evidence>
<feature type="binding site" evidence="8">
    <location>
        <position position="11"/>
    </location>
    <ligand>
        <name>substrate</name>
    </ligand>
</feature>
<dbReference type="EMBL" id="BAABFA010000001">
    <property type="protein sequence ID" value="GAA4459806.1"/>
    <property type="molecule type" value="Genomic_DNA"/>
</dbReference>
<feature type="binding site" evidence="8">
    <location>
        <begin position="185"/>
        <end position="186"/>
    </location>
    <ligand>
        <name>substrate</name>
    </ligand>
</feature>
<keyword evidence="5 8" id="KW-0457">Lysine biosynthesis</keyword>
<feature type="active site" evidence="9">
    <location>
        <position position="71"/>
    </location>
</feature>
<comment type="subcellular location">
    <subcellularLocation>
        <location evidence="8">Cytoplasm</location>
    </subcellularLocation>
</comment>
<feature type="binding site" evidence="8">
    <location>
        <position position="168"/>
    </location>
    <ligand>
        <name>substrate</name>
    </ligand>
</feature>
<organism evidence="10 11">
    <name type="scientific">Nemorincola caseinilytica</name>
    <dbReference type="NCBI Taxonomy" id="2054315"/>
    <lineage>
        <taxon>Bacteria</taxon>
        <taxon>Pseudomonadati</taxon>
        <taxon>Bacteroidota</taxon>
        <taxon>Chitinophagia</taxon>
        <taxon>Chitinophagales</taxon>
        <taxon>Chitinophagaceae</taxon>
        <taxon>Nemorincola</taxon>
    </lineage>
</organism>
<dbReference type="Pfam" id="PF01678">
    <property type="entry name" value="DAP_epimerase"/>
    <property type="match status" value="2"/>
</dbReference>
<comment type="catalytic activity">
    <reaction evidence="7 8">
        <text>(2S,6S)-2,6-diaminopimelate = meso-2,6-diaminopimelate</text>
        <dbReference type="Rhea" id="RHEA:15393"/>
        <dbReference type="ChEBI" id="CHEBI:57609"/>
        <dbReference type="ChEBI" id="CHEBI:57791"/>
        <dbReference type="EC" id="5.1.1.7"/>
    </reaction>
</comment>
<evidence type="ECO:0000256" key="8">
    <source>
        <dbReference type="HAMAP-Rule" id="MF_00197"/>
    </source>
</evidence>
<dbReference type="InterPro" id="IPR018510">
    <property type="entry name" value="DAP_epimerase_AS"/>
</dbReference>
<dbReference type="InterPro" id="IPR001653">
    <property type="entry name" value="DAP_epimerase_DapF"/>
</dbReference>
<dbReference type="HAMAP" id="MF_00197">
    <property type="entry name" value="DAP_epimerase"/>
    <property type="match status" value="1"/>
</dbReference>
<dbReference type="PANTHER" id="PTHR31689:SF0">
    <property type="entry name" value="DIAMINOPIMELATE EPIMERASE"/>
    <property type="match status" value="1"/>
</dbReference>
<protein>
    <recommendedName>
        <fullName evidence="3 8">Diaminopimelate epimerase</fullName>
        <shortName evidence="8">DAP epimerase</shortName>
        <ecNumber evidence="3 8">5.1.1.7</ecNumber>
    </recommendedName>
    <alternativeName>
        <fullName evidence="8">PLP-independent amino acid racemase</fullName>
    </alternativeName>
</protein>
<dbReference type="NCBIfam" id="TIGR00652">
    <property type="entry name" value="DapF"/>
    <property type="match status" value="1"/>
</dbReference>
<keyword evidence="11" id="KW-1185">Reference proteome</keyword>
<accession>A0ABP8N1Q3</accession>
<evidence type="ECO:0000256" key="3">
    <source>
        <dbReference type="ARBA" id="ARBA00013080"/>
    </source>
</evidence>
<feature type="active site" description="Proton acceptor" evidence="8">
    <location>
        <position position="195"/>
    </location>
</feature>
<keyword evidence="6 8" id="KW-0413">Isomerase</keyword>
<proteinExistence type="inferred from homology"/>
<dbReference type="EC" id="5.1.1.7" evidence="3 8"/>
<feature type="binding site" evidence="8">
    <location>
        <begin position="72"/>
        <end position="73"/>
    </location>
    <ligand>
        <name>substrate</name>
    </ligand>
</feature>
<comment type="caution">
    <text evidence="10">The sequence shown here is derived from an EMBL/GenBank/DDBJ whole genome shotgun (WGS) entry which is preliminary data.</text>
</comment>
<feature type="binding site" evidence="8">
    <location>
        <position position="62"/>
    </location>
    <ligand>
        <name>substrate</name>
    </ligand>
</feature>
<evidence type="ECO:0000256" key="6">
    <source>
        <dbReference type="ARBA" id="ARBA00023235"/>
    </source>
</evidence>
<evidence type="ECO:0000313" key="11">
    <source>
        <dbReference type="Proteomes" id="UP001500067"/>
    </source>
</evidence>
<name>A0ABP8N1Q3_9BACT</name>
<keyword evidence="8" id="KW-0963">Cytoplasm</keyword>
<keyword evidence="4 8" id="KW-0028">Amino-acid biosynthesis</keyword>
<comment type="function">
    <text evidence="8">Catalyzes the stereoinversion of LL-2,6-diaminopimelate (L,L-DAP) to meso-diaminopimelate (meso-DAP), a precursor of L-lysine and an essential component of the bacterial peptidoglycan.</text>
</comment>